<dbReference type="InterPro" id="IPR001270">
    <property type="entry name" value="ClpA/B"/>
</dbReference>
<evidence type="ECO:0000313" key="9">
    <source>
        <dbReference type="Proteomes" id="UP000177042"/>
    </source>
</evidence>
<evidence type="ECO:0000313" key="8">
    <source>
        <dbReference type="EMBL" id="OGE24999.1"/>
    </source>
</evidence>
<dbReference type="InterPro" id="IPR003593">
    <property type="entry name" value="AAA+_ATPase"/>
</dbReference>
<keyword evidence="3" id="KW-0067">ATP-binding</keyword>
<protein>
    <recommendedName>
        <fullName evidence="10">Sigma-54 factor interaction domain-containing protein</fullName>
    </recommendedName>
</protein>
<keyword evidence="5" id="KW-0812">Transmembrane</keyword>
<dbReference type="InterPro" id="IPR050130">
    <property type="entry name" value="ClpA_ClpB"/>
</dbReference>
<dbReference type="PANTHER" id="PTHR11638:SF18">
    <property type="entry name" value="HEAT SHOCK PROTEIN 104"/>
    <property type="match status" value="1"/>
</dbReference>
<keyword evidence="1" id="KW-0677">Repeat</keyword>
<dbReference type="InterPro" id="IPR027417">
    <property type="entry name" value="P-loop_NTPase"/>
</dbReference>
<dbReference type="CDD" id="cd00009">
    <property type="entry name" value="AAA"/>
    <property type="match status" value="1"/>
</dbReference>
<dbReference type="GO" id="GO:0016887">
    <property type="term" value="F:ATP hydrolysis activity"/>
    <property type="evidence" value="ECO:0007669"/>
    <property type="project" value="InterPro"/>
</dbReference>
<keyword evidence="4" id="KW-0143">Chaperone</keyword>
<gene>
    <name evidence="8" type="ORF">A3C26_01165</name>
</gene>
<dbReference type="Gene3D" id="1.10.8.60">
    <property type="match status" value="2"/>
</dbReference>
<name>A0A1F5J8S7_9BACT</name>
<keyword evidence="5" id="KW-1133">Transmembrane helix</keyword>
<reference evidence="8 9" key="1">
    <citation type="journal article" date="2016" name="Nat. Commun.">
        <title>Thousands of microbial genomes shed light on interconnected biogeochemical processes in an aquifer system.</title>
        <authorList>
            <person name="Anantharaman K."/>
            <person name="Brown C.T."/>
            <person name="Hug L.A."/>
            <person name="Sharon I."/>
            <person name="Castelle C.J."/>
            <person name="Probst A.J."/>
            <person name="Thomas B.C."/>
            <person name="Singh A."/>
            <person name="Wilkins M.J."/>
            <person name="Karaoz U."/>
            <person name="Brodie E.L."/>
            <person name="Williams K.H."/>
            <person name="Hubbard S.S."/>
            <person name="Banfield J.F."/>
        </authorList>
    </citation>
    <scope>NUCLEOTIDE SEQUENCE [LARGE SCALE GENOMIC DNA]</scope>
</reference>
<evidence type="ECO:0000256" key="5">
    <source>
        <dbReference type="SAM" id="Phobius"/>
    </source>
</evidence>
<dbReference type="InterPro" id="IPR019489">
    <property type="entry name" value="Clp_ATPase_C"/>
</dbReference>
<comment type="caution">
    <text evidence="8">The sequence shown here is derived from an EMBL/GenBank/DDBJ whole genome shotgun (WGS) entry which is preliminary data.</text>
</comment>
<feature type="domain" description="AAA+ ATPase" evidence="6">
    <location>
        <begin position="314"/>
        <end position="456"/>
    </location>
</feature>
<dbReference type="CDD" id="cd19499">
    <property type="entry name" value="RecA-like_ClpB_Hsp104-like"/>
    <property type="match status" value="1"/>
</dbReference>
<dbReference type="Pfam" id="PF00004">
    <property type="entry name" value="AAA"/>
    <property type="match status" value="1"/>
</dbReference>
<evidence type="ECO:0000256" key="3">
    <source>
        <dbReference type="ARBA" id="ARBA00022840"/>
    </source>
</evidence>
<keyword evidence="5" id="KW-0472">Membrane</keyword>
<dbReference type="EMBL" id="MFCX01000035">
    <property type="protein sequence ID" value="OGE24999.1"/>
    <property type="molecule type" value="Genomic_DNA"/>
</dbReference>
<dbReference type="Gene3D" id="3.40.50.300">
    <property type="entry name" value="P-loop containing nucleotide triphosphate hydrolases"/>
    <property type="match status" value="2"/>
</dbReference>
<evidence type="ECO:0000256" key="4">
    <source>
        <dbReference type="ARBA" id="ARBA00023186"/>
    </source>
</evidence>
<proteinExistence type="predicted"/>
<feature type="transmembrane region" description="Helical" evidence="5">
    <location>
        <begin position="71"/>
        <end position="93"/>
    </location>
</feature>
<dbReference type="SUPFAM" id="SSF52540">
    <property type="entry name" value="P-loop containing nucleoside triphosphate hydrolases"/>
    <property type="match status" value="2"/>
</dbReference>
<dbReference type="Proteomes" id="UP000177042">
    <property type="component" value="Unassembled WGS sequence"/>
</dbReference>
<keyword evidence="2" id="KW-0547">Nucleotide-binding</keyword>
<feature type="domain" description="AAA+ ATPase" evidence="6">
    <location>
        <begin position="586"/>
        <end position="750"/>
    </location>
</feature>
<dbReference type="Pfam" id="PF17871">
    <property type="entry name" value="AAA_lid_9"/>
    <property type="match status" value="1"/>
</dbReference>
<dbReference type="GO" id="GO:0005524">
    <property type="term" value="F:ATP binding"/>
    <property type="evidence" value="ECO:0007669"/>
    <property type="project" value="UniProtKB-KW"/>
</dbReference>
<evidence type="ECO:0000259" key="7">
    <source>
        <dbReference type="SMART" id="SM01086"/>
    </source>
</evidence>
<dbReference type="Pfam" id="PF07724">
    <property type="entry name" value="AAA_2"/>
    <property type="match status" value="1"/>
</dbReference>
<dbReference type="InterPro" id="IPR041546">
    <property type="entry name" value="ClpA/ClpB_AAA_lid"/>
</dbReference>
<dbReference type="PRINTS" id="PR00300">
    <property type="entry name" value="CLPPROTEASEA"/>
</dbReference>
<dbReference type="AlphaFoldDB" id="A0A1F5J8S7"/>
<dbReference type="GO" id="GO:0005737">
    <property type="term" value="C:cytoplasm"/>
    <property type="evidence" value="ECO:0007669"/>
    <property type="project" value="TreeGrafter"/>
</dbReference>
<organism evidence="8 9">
    <name type="scientific">Candidatus Daviesbacteria bacterium RIFCSPHIGHO2_02_FULL_39_12</name>
    <dbReference type="NCBI Taxonomy" id="1797770"/>
    <lineage>
        <taxon>Bacteria</taxon>
        <taxon>Candidatus Daviesiibacteriota</taxon>
    </lineage>
</organism>
<dbReference type="SMART" id="SM00382">
    <property type="entry name" value="AAA"/>
    <property type="match status" value="2"/>
</dbReference>
<dbReference type="InterPro" id="IPR003959">
    <property type="entry name" value="ATPase_AAA_core"/>
</dbReference>
<evidence type="ECO:0000256" key="1">
    <source>
        <dbReference type="ARBA" id="ARBA00022737"/>
    </source>
</evidence>
<evidence type="ECO:0008006" key="10">
    <source>
        <dbReference type="Google" id="ProtNLM"/>
    </source>
</evidence>
<feature type="domain" description="Clp ATPase C-terminal" evidence="7">
    <location>
        <begin position="749"/>
        <end position="835"/>
    </location>
</feature>
<accession>A0A1F5J8S7</accession>
<evidence type="ECO:0000259" key="6">
    <source>
        <dbReference type="SMART" id="SM00382"/>
    </source>
</evidence>
<dbReference type="SMART" id="SM01086">
    <property type="entry name" value="ClpB_D2-small"/>
    <property type="match status" value="1"/>
</dbReference>
<dbReference type="Pfam" id="PF10431">
    <property type="entry name" value="ClpB_D2-small"/>
    <property type="match status" value="1"/>
</dbReference>
<dbReference type="GO" id="GO:0034605">
    <property type="term" value="P:cellular response to heat"/>
    <property type="evidence" value="ECO:0007669"/>
    <property type="project" value="TreeGrafter"/>
</dbReference>
<dbReference type="PANTHER" id="PTHR11638">
    <property type="entry name" value="ATP-DEPENDENT CLP PROTEASE"/>
    <property type="match status" value="1"/>
</dbReference>
<sequence length="835" mass="93785">MKYLLMPFHLIEFWYPEGLAFFIRTWKNLMLFLEEDLAVGLMVKLFFTPLFHDSTIVGLILSFLFRSTRILMGLFAFIFSTAALLGIAVLWFGLPILAILNIPPYAGIGLFLTGLGLFVIHITTHPHKKVWQIKGSTANFWSASILKKEKISFVNLLKNREVLDLLYNLELQLDRFPNWQITNIDKTGQRAFGLAKVCDSQYIGPRHLFVAALEEIPGIDDLLLKLDLKISDFEQTLIFLEKKKQIWRVSFVWDDDFTIRHLKGVNRGWLGVPTPALDLYSEDLTRKAVREGFPELIRGNGVVIEVINILSQSTGKNVILAGPPGSGKTALIKHLAKQIVAGDAPAALATKRLVLLDLTKLLSGVKTQGELAERVKAVFEEVSFARNVIIVIEEIHQLGMGEVGSTLNLYSLMQPYLEEDSFQFIGTTETESYSRILEKNGSFARLFRKVELEPASVSDTLKILEYRAIEAEKKDKIKVTFLALTAAIELSAKFVRDRVLPDSAISVLKESLTESVNGWVTKSVIRRVISSRVKVPLMDIGNADKNKLLNLEEELHLRLIDQEQAVKSVADTLRRAATGLNEEGRPIGSFLFVGPTGVGKTELAKALAVVYFKTDVFIRFDMSEYQNPESVVRLIGNFGEGGLLTESIRNRPYALLLLDEFEKANEKILTLFLQVLEDGRLTDGAGRTVSFENTIIIATSNAGSLLIAQEIQQGKSMEIIDKQVNDELLKVFKPELVNRFDDVVIFKPLSQEDLEKIVKLKLSKLHNQLKTKGYLIDFDTALVEELAKKGFDPILGARPLRRLIQDTLEAQFSRLILQNQLTKGQKFQAGVELLG</sequence>
<evidence type="ECO:0000256" key="2">
    <source>
        <dbReference type="ARBA" id="ARBA00022741"/>
    </source>
</evidence>
<feature type="transmembrane region" description="Helical" evidence="5">
    <location>
        <begin position="105"/>
        <end position="124"/>
    </location>
</feature>